<name>A0A8H4AHW6_GIGMA</name>
<sequence length="1428" mass="159595">MSKIVLDVSGYYGINGQNGSHASIPSGKWKHGNHGSDATNPTRGGNAGDIDLNIVEKDSIAGASIEFSGKYREHEPGYAVKNYQNTLSCTNVNVFVLKARGGDGGHGGIGGDGANGAMGTPGLNATRYTCGTNGGKGGNGGNAGAGTSGADGGKGGQITLSMNDTDAGLLLMFVTAWTPRISYSLNVSGGKGGNAGNHGTPGYGGPGGFGGSSYSWSETYYNSNGQSSTYYYTNPGGFPGPPGIDGLRPTVPLYNGTSGTNGIFRFMIKDSVTNIVKEYNEIFDIRLHRVIAHSITGVYEPEAKIIIDSLTVRNKSNMPTPRRNIRINIVDKTWIRNQKQKEHIMLPLLIDKLSSKEVNCNQPFSFLLKGHVVNKPGPPLRATDSLFFTATMTGLERLLPVFDITGHCINIQFPIELTRISHMNSMVVGHVTKVIWNVINTSNVDFGVLSENKRLIRVRLCKTGGEVSSSALKFGLNPDQKGVSMIPPVQTMENEYIFDIPLLEAGKTLQLEATLALTEAETFECAEFWLYLELGKITEPFSPKIVHIQSFDVRVSTIYRGFPQNFYPDVLLVTNHKTTREEYLAWVKLFKEILGLQFFIWDISQMGHFGLKRNIKTLYSAEPTTLMKDLAGKTMIILDNEFEYGDNCRKVTARNFILKHEWMEAIHKNDNKFYVFNSSAEKFQCVNILDQLLTNAFEESRSYKSEFESVRSFTHSLMGKEKDSSEEVPIDTITENNEKISTEKNISEMISKNVHSFTQFLMRKKKFSSEEVPIDAITDNNEETFTEKNLPEIILEEKVFEENISEENPPEQLTNDPAKLVDEITEIHIKPKVFFNMEKRMFKKATKVDKNLRRLRPHFQHHVIYQWNNVKVRLFQSKKTREKKGGCVIIAPSMTTTKRRIIFSAAAWHKTPASFIATEINLRGVIAGLGIDNHFRILEMIFITGPLNEENENNDISLFLNGGHRILDDREKQVAEILKQQITYDIAVELSTICDGIGGNSSLMDEEILVMMENLRRLVWKVESLSGKNCLSPETADKNLLPTISEENDNLSASLNYESEPDQTQLNQNINYSDDVDQGFNGSNADSNINSNCNDVIENTTYNAPNITAVGDIGEENEIIFYMFPVNQDTPLGEWMMDILAQLYAFIKCLRSGIHQSILPNRRTAKMQQQSMDLLHRIGDATIIDFSDPRSSDKLEYLNAKIENCALIDNDGLFDLPASSLKTEVTLDSIGDIVNSHNNIPDNHAIATSISIQYDESTSIPAPMSIASGLSFASAMTRATKISSSSFSYSGPSASRSRIPYKKLDPTRRKIIKSFKMGAKLQLRDMIKMYYKHWKKDSGILDLSRKDLRRKAMETIFKPFELLVDNTLYGRNLQKKGDGLVGGVKNIIISHPIYIKQKEAEIKRIVDMEDMIQRFLIFQEEMILDILL</sequence>
<reference evidence="3 4" key="1">
    <citation type="journal article" date="2019" name="Environ. Microbiol.">
        <title>At the nexus of three kingdoms: the genome of the mycorrhizal fungus Gigaspora margarita provides insights into plant, endobacterial and fungal interactions.</title>
        <authorList>
            <person name="Venice F."/>
            <person name="Ghignone S."/>
            <person name="Salvioli di Fossalunga A."/>
            <person name="Amselem J."/>
            <person name="Novero M."/>
            <person name="Xianan X."/>
            <person name="Sedzielewska Toro K."/>
            <person name="Morin E."/>
            <person name="Lipzen A."/>
            <person name="Grigoriev I.V."/>
            <person name="Henrissat B."/>
            <person name="Martin F.M."/>
            <person name="Bonfante P."/>
        </authorList>
    </citation>
    <scope>NUCLEOTIDE SEQUENCE [LARGE SCALE GENOMIC DNA]</scope>
    <source>
        <strain evidence="3 4">BEG34</strain>
    </source>
</reference>
<accession>A0A8H4AHW6</accession>
<gene>
    <name evidence="3" type="ORF">F8M41_020779</name>
</gene>
<organism evidence="3 4">
    <name type="scientific">Gigaspora margarita</name>
    <dbReference type="NCBI Taxonomy" id="4874"/>
    <lineage>
        <taxon>Eukaryota</taxon>
        <taxon>Fungi</taxon>
        <taxon>Fungi incertae sedis</taxon>
        <taxon>Mucoromycota</taxon>
        <taxon>Glomeromycotina</taxon>
        <taxon>Glomeromycetes</taxon>
        <taxon>Diversisporales</taxon>
        <taxon>Gigasporaceae</taxon>
        <taxon>Gigaspora</taxon>
    </lineage>
</organism>
<dbReference type="OrthoDB" id="2436921at2759"/>
<dbReference type="Pfam" id="PF25560">
    <property type="entry name" value="DUF7932"/>
    <property type="match status" value="1"/>
</dbReference>
<dbReference type="EMBL" id="WTPW01000584">
    <property type="protein sequence ID" value="KAF0497154.1"/>
    <property type="molecule type" value="Genomic_DNA"/>
</dbReference>
<feature type="region of interest" description="Disordered" evidence="1">
    <location>
        <begin position="23"/>
        <end position="49"/>
    </location>
</feature>
<evidence type="ECO:0000313" key="3">
    <source>
        <dbReference type="EMBL" id="KAF0497154.1"/>
    </source>
</evidence>
<evidence type="ECO:0000259" key="2">
    <source>
        <dbReference type="Pfam" id="PF25560"/>
    </source>
</evidence>
<evidence type="ECO:0000256" key="1">
    <source>
        <dbReference type="SAM" id="MobiDB-lite"/>
    </source>
</evidence>
<keyword evidence="4" id="KW-1185">Reference proteome</keyword>
<dbReference type="Proteomes" id="UP000439903">
    <property type="component" value="Unassembled WGS sequence"/>
</dbReference>
<proteinExistence type="predicted"/>
<comment type="caution">
    <text evidence="3">The sequence shown here is derived from an EMBL/GenBank/DDBJ whole genome shotgun (WGS) entry which is preliminary data.</text>
</comment>
<evidence type="ECO:0000313" key="4">
    <source>
        <dbReference type="Proteomes" id="UP000439903"/>
    </source>
</evidence>
<dbReference type="InterPro" id="IPR057692">
    <property type="entry name" value="DUF7932"/>
</dbReference>
<feature type="domain" description="DUF7932" evidence="2">
    <location>
        <begin position="297"/>
        <end position="413"/>
    </location>
</feature>
<protein>
    <recommendedName>
        <fullName evidence="2">DUF7932 domain-containing protein</fullName>
    </recommendedName>
</protein>